<evidence type="ECO:0000256" key="11">
    <source>
        <dbReference type="ARBA" id="ARBA00022927"/>
    </source>
</evidence>
<comment type="function">
    <text evidence="15">In addition to promoting peroxisomal translocation of proteins containing a PTS1 peroxisomal targeting signal, mediates peroxisomal import of proteins containing a C-terminal PTS2-type peroxisomal targeting signal via its interaction with PEX7. Interaction with PEX7 only takes place when PEX7 is associated with cargo proteins containing a PTS2 peroxisomal targeting signal. PEX7 along with PTS2-containing cargo proteins are then translocated through the PEX13-PEX14 docking complex together with PEX5.</text>
</comment>
<keyword evidence="8" id="KW-0677">Repeat</keyword>
<dbReference type="GO" id="GO:0005052">
    <property type="term" value="F:peroxisome matrix targeting signal-1 binding"/>
    <property type="evidence" value="ECO:0007669"/>
    <property type="project" value="TreeGrafter"/>
</dbReference>
<feature type="repeat" description="TPR" evidence="17">
    <location>
        <begin position="478"/>
        <end position="511"/>
    </location>
</feature>
<keyword evidence="5" id="KW-0813">Transport</keyword>
<evidence type="ECO:0000256" key="2">
    <source>
        <dbReference type="ARBA" id="ARBA00004514"/>
    </source>
</evidence>
<dbReference type="Pfam" id="PF13432">
    <property type="entry name" value="TPR_16"/>
    <property type="match status" value="2"/>
</dbReference>
<dbReference type="InterPro" id="IPR011990">
    <property type="entry name" value="TPR-like_helical_dom_sf"/>
</dbReference>
<dbReference type="PANTHER" id="PTHR10130">
    <property type="entry name" value="PEROXISOMAL TARGETING SIGNAL 1 RECEPTOR PEX5"/>
    <property type="match status" value="1"/>
</dbReference>
<dbReference type="GO" id="GO:0005778">
    <property type="term" value="C:peroxisomal membrane"/>
    <property type="evidence" value="ECO:0007669"/>
    <property type="project" value="TreeGrafter"/>
</dbReference>
<evidence type="ECO:0000256" key="8">
    <source>
        <dbReference type="ARBA" id="ARBA00022737"/>
    </source>
</evidence>
<evidence type="ECO:0000256" key="13">
    <source>
        <dbReference type="ARBA" id="ARBA00030232"/>
    </source>
</evidence>
<keyword evidence="18" id="KW-1185">Reference proteome</keyword>
<evidence type="ECO:0000256" key="15">
    <source>
        <dbReference type="ARBA" id="ARBA00046072"/>
    </source>
</evidence>
<dbReference type="Proteomes" id="UP000694845">
    <property type="component" value="Unplaced"/>
</dbReference>
<evidence type="ECO:0000256" key="14">
    <source>
        <dbReference type="ARBA" id="ARBA00032505"/>
    </source>
</evidence>
<keyword evidence="9 17" id="KW-0802">TPR repeat</keyword>
<evidence type="ECO:0000256" key="16">
    <source>
        <dbReference type="ARBA" id="ARBA00046106"/>
    </source>
</evidence>
<accession>A0A8B7ZZN1</accession>
<evidence type="ECO:0000256" key="4">
    <source>
        <dbReference type="ARBA" id="ARBA00018416"/>
    </source>
</evidence>
<evidence type="ECO:0000313" key="19">
    <source>
        <dbReference type="RefSeq" id="XP_022110195.1"/>
    </source>
</evidence>
<dbReference type="GO" id="GO:0005782">
    <property type="term" value="C:peroxisomal matrix"/>
    <property type="evidence" value="ECO:0007669"/>
    <property type="project" value="UniProtKB-SubCell"/>
</dbReference>
<organism evidence="18 19">
    <name type="scientific">Acanthaster planci</name>
    <name type="common">Crown-of-thorns starfish</name>
    <dbReference type="NCBI Taxonomy" id="133434"/>
    <lineage>
        <taxon>Eukaryota</taxon>
        <taxon>Metazoa</taxon>
        <taxon>Echinodermata</taxon>
        <taxon>Eleutherozoa</taxon>
        <taxon>Asterozoa</taxon>
        <taxon>Asteroidea</taxon>
        <taxon>Valvatacea</taxon>
        <taxon>Valvatida</taxon>
        <taxon>Acanthasteridae</taxon>
        <taxon>Acanthaster</taxon>
    </lineage>
</organism>
<evidence type="ECO:0000256" key="1">
    <source>
        <dbReference type="ARBA" id="ARBA00004253"/>
    </source>
</evidence>
<dbReference type="InterPro" id="IPR019734">
    <property type="entry name" value="TPR_rpt"/>
</dbReference>
<dbReference type="OrthoDB" id="10006023at2759"/>
<dbReference type="SUPFAM" id="SSF48452">
    <property type="entry name" value="TPR-like"/>
    <property type="match status" value="1"/>
</dbReference>
<evidence type="ECO:0000256" key="10">
    <source>
        <dbReference type="ARBA" id="ARBA00022843"/>
    </source>
</evidence>
<feature type="repeat" description="TPR" evidence="17">
    <location>
        <begin position="363"/>
        <end position="396"/>
    </location>
</feature>
<dbReference type="AlphaFoldDB" id="A0A8B7ZZN1"/>
<name>A0A8B7ZZN1_ACAPL</name>
<evidence type="ECO:0000256" key="5">
    <source>
        <dbReference type="ARBA" id="ARBA00022448"/>
    </source>
</evidence>
<comment type="function">
    <text evidence="16">Receptor that mediates peroxisomal import of proteins containing a C-terminal PTS1-type tripeptide peroxisomal targeting signal (SKL-type). Binds to cargo proteins containing a PTS1 peroxisomal targeting signal in the cytosol, and translocates them into the peroxisome matrix by passing through the PEX13-PEX14 docking complex along with cargo proteins. PEX5 receptor is then retrotranslocated into the cytosol, leading to release of bound cargo in the peroxisome matrix, and reset for a subsequent peroxisome import cycle.</text>
</comment>
<sequence length="632" mass="71029">MAMRELVDGECGTANPLMRLTQHYSQDKSLRQEGLRGAASRPFDPAAAARGFLDTPENDLVNEFMVDQQRHMGPPQTFHMDALLQEMRAIEESHIRHPPIQAPGVADLASHSEWADEFLVSEQRRAEEIVDDREADWTRDFIASQDGAVGTDVIPSSSDTKWAQEYLEQSEHQLWTEEFTKPEDEKWATEYQQEADSDIARTASQLMGTLDDPKFANTEFVKFVKKLGDGEVKIEGNEVKTKEGAPYDPLAEQWTSDFVNEKQLLSDNWAKEYTAENTVPSDADFWDRLQKEWEDMGPSEDHPWLSEFSGRPVKEPEYKFEDENPLLDHPSPFEEGLNRLKDGDLANAILLFEAEVKKNPDHMEAWQYLGTTQAENEQENAAIAALRKCIELKPDNLTALMSLAVSYTNECMQNRALETLLDWLGANPKYKHLIGDEAKGAESRIDAKTSSFLSSALHGHVKDLFIQTARISPNDVDADVQCGLGVLFNLSQEYDKAVDCFKAALSVSPKDALLWNKLGATLANGNRSEEAVDAYHRALQLYPGFVRSRYNLGISCINLGAHKEAIEHFLMALNMQQRGIGPQGERSAMSQNIWSTLRMTISLLGRTDLYKAADEHNLALLNSEFNVTPAAT</sequence>
<feature type="repeat" description="TPR" evidence="17">
    <location>
        <begin position="512"/>
        <end position="545"/>
    </location>
</feature>
<evidence type="ECO:0000256" key="3">
    <source>
        <dbReference type="ARBA" id="ARBA00005348"/>
    </source>
</evidence>
<keyword evidence="10" id="KW-0832">Ubl conjugation</keyword>
<comment type="subcellular location">
    <subcellularLocation>
        <location evidence="2">Cytoplasm</location>
        <location evidence="2">Cytosol</location>
    </subcellularLocation>
    <subcellularLocation>
        <location evidence="1">Peroxisome matrix</location>
    </subcellularLocation>
</comment>
<keyword evidence="12" id="KW-0576">Peroxisome</keyword>
<evidence type="ECO:0000256" key="12">
    <source>
        <dbReference type="ARBA" id="ARBA00023140"/>
    </source>
</evidence>
<dbReference type="OMA" id="NYRMKGP"/>
<dbReference type="KEGG" id="aplc:110989841"/>
<protein>
    <recommendedName>
        <fullName evidence="4">Peroxisomal targeting signal 1 receptor</fullName>
    </recommendedName>
    <alternativeName>
        <fullName evidence="13">PTS1-BP</fullName>
    </alternativeName>
    <alternativeName>
        <fullName evidence="14">Peroxin-5</fullName>
    </alternativeName>
</protein>
<evidence type="ECO:0000256" key="17">
    <source>
        <dbReference type="PROSITE-ProRule" id="PRU00339"/>
    </source>
</evidence>
<dbReference type="GO" id="GO:0005829">
    <property type="term" value="C:cytosol"/>
    <property type="evidence" value="ECO:0007669"/>
    <property type="project" value="UniProtKB-SubCell"/>
</dbReference>
<proteinExistence type="inferred from homology"/>
<comment type="similarity">
    <text evidence="3">Belongs to the peroxisomal targeting signal receptor family.</text>
</comment>
<dbReference type="PROSITE" id="PS50005">
    <property type="entry name" value="TPR"/>
    <property type="match status" value="3"/>
</dbReference>
<dbReference type="GO" id="GO:0016560">
    <property type="term" value="P:protein import into peroxisome matrix, docking"/>
    <property type="evidence" value="ECO:0007669"/>
    <property type="project" value="TreeGrafter"/>
</dbReference>
<dbReference type="GeneID" id="110989841"/>
<dbReference type="SMART" id="SM00028">
    <property type="entry name" value="TPR"/>
    <property type="match status" value="4"/>
</dbReference>
<evidence type="ECO:0000256" key="6">
    <source>
        <dbReference type="ARBA" id="ARBA00022490"/>
    </source>
</evidence>
<dbReference type="FunFam" id="1.25.40.10:FF:000034">
    <property type="entry name" value="Peroxisomal biogenesis factor 5 isoform 1"/>
    <property type="match status" value="1"/>
</dbReference>
<reference evidence="19" key="1">
    <citation type="submission" date="2025-08" db="UniProtKB">
        <authorList>
            <consortium name="RefSeq"/>
        </authorList>
    </citation>
    <scope>IDENTIFICATION</scope>
</reference>
<keyword evidence="7" id="KW-1017">Isopeptide bond</keyword>
<evidence type="ECO:0000256" key="7">
    <source>
        <dbReference type="ARBA" id="ARBA00022499"/>
    </source>
</evidence>
<dbReference type="CTD" id="5830"/>
<dbReference type="RefSeq" id="XP_022110195.1">
    <property type="nucleotide sequence ID" value="XM_022254503.1"/>
</dbReference>
<evidence type="ECO:0000313" key="18">
    <source>
        <dbReference type="Proteomes" id="UP000694845"/>
    </source>
</evidence>
<dbReference type="InterPro" id="IPR024111">
    <property type="entry name" value="PEX5/PEX5L"/>
</dbReference>
<evidence type="ECO:0000256" key="9">
    <source>
        <dbReference type="ARBA" id="ARBA00022803"/>
    </source>
</evidence>
<dbReference type="Gene3D" id="1.25.40.10">
    <property type="entry name" value="Tetratricopeptide repeat domain"/>
    <property type="match status" value="1"/>
</dbReference>
<gene>
    <name evidence="19" type="primary">LOC110989841</name>
</gene>
<keyword evidence="6" id="KW-0963">Cytoplasm</keyword>
<keyword evidence="11" id="KW-0653">Protein transport</keyword>
<dbReference type="PANTHER" id="PTHR10130:SF0">
    <property type="entry name" value="GH08708P"/>
    <property type="match status" value="1"/>
</dbReference>